<comment type="subcellular location">
    <subcellularLocation>
        <location evidence="5">Cell membrane</location>
        <topology evidence="5">Multi-pass membrane protein</topology>
    </subcellularLocation>
</comment>
<evidence type="ECO:0000256" key="21">
    <source>
        <dbReference type="ARBA" id="ARBA00023136"/>
    </source>
</evidence>
<evidence type="ECO:0000256" key="2">
    <source>
        <dbReference type="ARBA" id="ARBA00001936"/>
    </source>
</evidence>
<dbReference type="Pfam" id="PF02518">
    <property type="entry name" value="HATPase_c"/>
    <property type="match status" value="1"/>
</dbReference>
<dbReference type="InterPro" id="IPR050980">
    <property type="entry name" value="2C_sensor_his_kinase"/>
</dbReference>
<dbReference type="InterPro" id="IPR005467">
    <property type="entry name" value="His_kinase_dom"/>
</dbReference>
<evidence type="ECO:0000256" key="13">
    <source>
        <dbReference type="ARBA" id="ARBA00022801"/>
    </source>
</evidence>
<reference evidence="29 30" key="1">
    <citation type="submission" date="2020-01" db="EMBL/GenBank/DDBJ databases">
        <title>Herbidospora sp. NEAU-GS84 nov., a novel actinomycete isolated from soil.</title>
        <authorList>
            <person name="Han L."/>
        </authorList>
    </citation>
    <scope>NUCLEOTIDE SEQUENCE [LARGE SCALE GENOMIC DNA]</scope>
    <source>
        <strain evidence="29 30">NEAU-GS84</strain>
    </source>
</reference>
<dbReference type="SUPFAM" id="SSF55874">
    <property type="entry name" value="ATPase domain of HSP90 chaperone/DNA topoisomerase II/histidine kinase"/>
    <property type="match status" value="1"/>
</dbReference>
<feature type="region of interest" description="Disordered" evidence="25">
    <location>
        <begin position="478"/>
        <end position="530"/>
    </location>
</feature>
<dbReference type="GO" id="GO:0000155">
    <property type="term" value="F:phosphorelay sensor kinase activity"/>
    <property type="evidence" value="ECO:0007669"/>
    <property type="project" value="InterPro"/>
</dbReference>
<evidence type="ECO:0000313" key="29">
    <source>
        <dbReference type="EMBL" id="NAS24330.1"/>
    </source>
</evidence>
<feature type="compositionally biased region" description="Low complexity" evidence="25">
    <location>
        <begin position="574"/>
        <end position="591"/>
    </location>
</feature>
<keyword evidence="14" id="KW-0067">ATP-binding</keyword>
<dbReference type="CDD" id="cd00082">
    <property type="entry name" value="HisKA"/>
    <property type="match status" value="1"/>
</dbReference>
<evidence type="ECO:0000256" key="20">
    <source>
        <dbReference type="ARBA" id="ARBA00023026"/>
    </source>
</evidence>
<dbReference type="FunFam" id="3.30.565.10:FF:000006">
    <property type="entry name" value="Sensor histidine kinase WalK"/>
    <property type="match status" value="1"/>
</dbReference>
<organism evidence="29 30">
    <name type="scientific">Herbidospora solisilvae</name>
    <dbReference type="NCBI Taxonomy" id="2696284"/>
    <lineage>
        <taxon>Bacteria</taxon>
        <taxon>Bacillati</taxon>
        <taxon>Actinomycetota</taxon>
        <taxon>Actinomycetes</taxon>
        <taxon>Streptosporangiales</taxon>
        <taxon>Streptosporangiaceae</taxon>
        <taxon>Herbidospora</taxon>
    </lineage>
</organism>
<dbReference type="EC" id="2.7.13.3" evidence="6"/>
<evidence type="ECO:0000256" key="22">
    <source>
        <dbReference type="ARBA" id="ARBA00023211"/>
    </source>
</evidence>
<feature type="transmembrane region" description="Helical" evidence="26">
    <location>
        <begin position="1038"/>
        <end position="1057"/>
    </location>
</feature>
<dbReference type="InterPro" id="IPR036890">
    <property type="entry name" value="HATPase_C_sf"/>
</dbReference>
<feature type="transmembrane region" description="Helical" evidence="26">
    <location>
        <begin position="12"/>
        <end position="29"/>
    </location>
</feature>
<comment type="catalytic activity">
    <reaction evidence="1">
        <text>ATP + protein L-histidine = ADP + protein N-phospho-L-histidine.</text>
        <dbReference type="EC" id="2.7.13.3"/>
    </reaction>
</comment>
<evidence type="ECO:0000256" key="1">
    <source>
        <dbReference type="ARBA" id="ARBA00000085"/>
    </source>
</evidence>
<dbReference type="PROSITE" id="PS50885">
    <property type="entry name" value="HAMP"/>
    <property type="match status" value="1"/>
</dbReference>
<dbReference type="Proteomes" id="UP000479526">
    <property type="component" value="Unassembled WGS sequence"/>
</dbReference>
<feature type="compositionally biased region" description="Polar residues" evidence="25">
    <location>
        <begin position="507"/>
        <end position="526"/>
    </location>
</feature>
<dbReference type="InterPro" id="IPR003661">
    <property type="entry name" value="HisK_dim/P_dom"/>
</dbReference>
<name>A0A7C9N2B2_9ACTN</name>
<keyword evidence="7" id="KW-1003">Cell membrane</keyword>
<dbReference type="InterPro" id="IPR003594">
    <property type="entry name" value="HATPase_dom"/>
</dbReference>
<dbReference type="InterPro" id="IPR036097">
    <property type="entry name" value="HisK_dim/P_sf"/>
</dbReference>
<feature type="transmembrane region" description="Helical" evidence="26">
    <location>
        <begin position="973"/>
        <end position="995"/>
    </location>
</feature>
<dbReference type="GO" id="GO:0005509">
    <property type="term" value="F:calcium ion binding"/>
    <property type="evidence" value="ECO:0007669"/>
    <property type="project" value="UniProtKB-ARBA"/>
</dbReference>
<accession>A0A7C9N2B2</accession>
<dbReference type="FunFam" id="1.10.287.130:FF:000001">
    <property type="entry name" value="Two-component sensor histidine kinase"/>
    <property type="match status" value="1"/>
</dbReference>
<feature type="domain" description="HAMP" evidence="28">
    <location>
        <begin position="59"/>
        <end position="111"/>
    </location>
</feature>
<evidence type="ECO:0000256" key="25">
    <source>
        <dbReference type="SAM" id="MobiDB-lite"/>
    </source>
</evidence>
<dbReference type="Pfam" id="PF13687">
    <property type="entry name" value="DUF4153"/>
    <property type="match status" value="1"/>
</dbReference>
<feature type="transmembrane region" description="Helical" evidence="26">
    <location>
        <begin position="946"/>
        <end position="966"/>
    </location>
</feature>
<keyword evidence="21 26" id="KW-0472">Membrane</keyword>
<dbReference type="SUPFAM" id="SSF158472">
    <property type="entry name" value="HAMP domain-like"/>
    <property type="match status" value="1"/>
</dbReference>
<comment type="cofactor">
    <cofactor evidence="2">
        <name>Mn(2+)</name>
        <dbReference type="ChEBI" id="CHEBI:29035"/>
    </cofactor>
</comment>
<evidence type="ECO:0000256" key="8">
    <source>
        <dbReference type="ARBA" id="ARBA00022553"/>
    </source>
</evidence>
<evidence type="ECO:0000256" key="15">
    <source>
        <dbReference type="ARBA" id="ARBA00022842"/>
    </source>
</evidence>
<evidence type="ECO:0000256" key="24">
    <source>
        <dbReference type="ARBA" id="ARBA00041776"/>
    </source>
</evidence>
<evidence type="ECO:0000256" key="14">
    <source>
        <dbReference type="ARBA" id="ARBA00022840"/>
    </source>
</evidence>
<evidence type="ECO:0000256" key="19">
    <source>
        <dbReference type="ARBA" id="ARBA00023016"/>
    </source>
</evidence>
<keyword evidence="20" id="KW-0843">Virulence</keyword>
<dbReference type="SMART" id="SM00387">
    <property type="entry name" value="HATPase_c"/>
    <property type="match status" value="1"/>
</dbReference>
<evidence type="ECO:0000256" key="10">
    <source>
        <dbReference type="ARBA" id="ARBA00022692"/>
    </source>
</evidence>
<evidence type="ECO:0000259" key="28">
    <source>
        <dbReference type="PROSITE" id="PS50885"/>
    </source>
</evidence>
<dbReference type="Gene3D" id="3.30.565.10">
    <property type="entry name" value="Histidine kinase-like ATPase, C-terminal domain"/>
    <property type="match status" value="1"/>
</dbReference>
<protein>
    <recommendedName>
        <fullName evidence="23">Signal transduction histidine-protein kinase/phosphatase MprB</fullName>
        <ecNumber evidence="6">2.7.13.3</ecNumber>
    </recommendedName>
    <alternativeName>
        <fullName evidence="24">Mycobacterial persistence regulator B</fullName>
    </alternativeName>
</protein>
<dbReference type="Pfam" id="PF00512">
    <property type="entry name" value="HisKA"/>
    <property type="match status" value="1"/>
</dbReference>
<keyword evidence="17 26" id="KW-1133">Transmembrane helix</keyword>
<feature type="transmembrane region" description="Helical" evidence="26">
    <location>
        <begin position="711"/>
        <end position="729"/>
    </location>
</feature>
<keyword evidence="16" id="KW-0904">Protein phosphatase</keyword>
<keyword evidence="19" id="KW-0346">Stress response</keyword>
<dbReference type="InterPro" id="IPR003660">
    <property type="entry name" value="HAMP_dom"/>
</dbReference>
<keyword evidence="15" id="KW-0460">Magnesium</keyword>
<feature type="transmembrane region" description="Helical" evidence="26">
    <location>
        <begin position="862"/>
        <end position="882"/>
    </location>
</feature>
<feature type="transmembrane region" description="Helical" evidence="26">
    <location>
        <begin position="735"/>
        <end position="753"/>
    </location>
</feature>
<comment type="cofactor">
    <cofactor evidence="4">
        <name>a divalent metal cation</name>
        <dbReference type="ChEBI" id="CHEBI:60240"/>
    </cofactor>
</comment>
<gene>
    <name evidence="29" type="ORF">GT755_21865</name>
</gene>
<keyword evidence="22" id="KW-0464">Manganese</keyword>
<dbReference type="Gene3D" id="6.10.340.10">
    <property type="match status" value="1"/>
</dbReference>
<comment type="cofactor">
    <cofactor evidence="3">
        <name>Mg(2+)</name>
        <dbReference type="ChEBI" id="CHEBI:18420"/>
    </cofactor>
</comment>
<keyword evidence="18" id="KW-0902">Two-component regulatory system</keyword>
<keyword evidence="10 26" id="KW-0812">Transmembrane</keyword>
<comment type="caution">
    <text evidence="29">The sequence shown here is derived from an EMBL/GenBank/DDBJ whole genome shotgun (WGS) entry which is preliminary data.</text>
</comment>
<evidence type="ECO:0000256" key="16">
    <source>
        <dbReference type="ARBA" id="ARBA00022912"/>
    </source>
</evidence>
<feature type="transmembrane region" description="Helical" evidence="26">
    <location>
        <begin position="41"/>
        <end position="58"/>
    </location>
</feature>
<dbReference type="PROSITE" id="PS50109">
    <property type="entry name" value="HIS_KIN"/>
    <property type="match status" value="1"/>
</dbReference>
<keyword evidence="8" id="KW-0597">Phosphoprotein</keyword>
<feature type="transmembrane region" description="Helical" evidence="26">
    <location>
        <begin position="758"/>
        <end position="775"/>
    </location>
</feature>
<evidence type="ECO:0000256" key="11">
    <source>
        <dbReference type="ARBA" id="ARBA00022741"/>
    </source>
</evidence>
<evidence type="ECO:0000256" key="26">
    <source>
        <dbReference type="SAM" id="Phobius"/>
    </source>
</evidence>
<dbReference type="GO" id="GO:0005886">
    <property type="term" value="C:plasma membrane"/>
    <property type="evidence" value="ECO:0007669"/>
    <property type="project" value="UniProtKB-SubCell"/>
</dbReference>
<dbReference type="GO" id="GO:0004721">
    <property type="term" value="F:phosphoprotein phosphatase activity"/>
    <property type="evidence" value="ECO:0007669"/>
    <property type="project" value="UniProtKB-KW"/>
</dbReference>
<evidence type="ECO:0000256" key="3">
    <source>
        <dbReference type="ARBA" id="ARBA00001946"/>
    </source>
</evidence>
<dbReference type="EMBL" id="WXEW01000006">
    <property type="protein sequence ID" value="NAS24330.1"/>
    <property type="molecule type" value="Genomic_DNA"/>
</dbReference>
<evidence type="ECO:0000256" key="17">
    <source>
        <dbReference type="ARBA" id="ARBA00022989"/>
    </source>
</evidence>
<feature type="transmembrane region" description="Helical" evidence="26">
    <location>
        <begin position="634"/>
        <end position="654"/>
    </location>
</feature>
<evidence type="ECO:0000256" key="6">
    <source>
        <dbReference type="ARBA" id="ARBA00012438"/>
    </source>
</evidence>
<dbReference type="RefSeq" id="WP_161481511.1">
    <property type="nucleotide sequence ID" value="NZ_WXEW01000006.1"/>
</dbReference>
<dbReference type="SMART" id="SM00388">
    <property type="entry name" value="HisKA"/>
    <property type="match status" value="1"/>
</dbReference>
<evidence type="ECO:0000256" key="5">
    <source>
        <dbReference type="ARBA" id="ARBA00004651"/>
    </source>
</evidence>
<evidence type="ECO:0000256" key="18">
    <source>
        <dbReference type="ARBA" id="ARBA00023012"/>
    </source>
</evidence>
<evidence type="ECO:0000256" key="23">
    <source>
        <dbReference type="ARBA" id="ARBA00040454"/>
    </source>
</evidence>
<feature type="transmembrane region" description="Helical" evidence="26">
    <location>
        <begin position="1015"/>
        <end position="1033"/>
    </location>
</feature>
<dbReference type="InterPro" id="IPR004358">
    <property type="entry name" value="Sig_transdc_His_kin-like_C"/>
</dbReference>
<dbReference type="GO" id="GO:0005524">
    <property type="term" value="F:ATP binding"/>
    <property type="evidence" value="ECO:0007669"/>
    <property type="project" value="UniProtKB-KW"/>
</dbReference>
<evidence type="ECO:0000256" key="12">
    <source>
        <dbReference type="ARBA" id="ARBA00022777"/>
    </source>
</evidence>
<dbReference type="AlphaFoldDB" id="A0A7C9N2B2"/>
<dbReference type="Pfam" id="PF00672">
    <property type="entry name" value="HAMP"/>
    <property type="match status" value="1"/>
</dbReference>
<feature type="compositionally biased region" description="Low complexity" evidence="25">
    <location>
        <begin position="384"/>
        <end position="400"/>
    </location>
</feature>
<feature type="transmembrane region" description="Helical" evidence="26">
    <location>
        <begin position="604"/>
        <end position="628"/>
    </location>
</feature>
<sequence>MRPLDFLGRIKVKLGIVMVGAVVTAFVVNEVGINGGVPRDLRIAFAVFLALLMMQVLARGMTKPLREMAAAAQTIAKGSYGLRVTATSRDEVGELARAFNAMAADLAEVDRQRRELVANVSHELRTPITGVQAVLENVVDGVSPPEPEILGTALAQTQRLGRLVAQLLDLSRLDSGARPIEAEEFDLAALGGQAVREASLGRDDVTVVAAIDPGRHLTTADPSLLAQVLANLLDNAVRHSPPGGTVTLTSRASADGTLEIEVADEGPGIPPADRQRVFERFSRLDAGRAADAGGAGLGLAIAKEIAELHGGTIAVADGVGCHMVVTLPKAVKERRTPVDAVHARVPATSRSRTDTEAGSVKNPDPTQADPPGRAASTSDTGAHSAEAPVPPATSAVAPDPRTAPASPGDLLRRTSPSEAPAPAERVASTVGAAAGGSPLVAASSPTTSSANGSTASLAAAEPIEARVTQVIDAAAFSPGGAVPQGEPRAAVPSPGVAAPQGEPAVSTAATHPTPVSTDSSPASSETAPLAARAVSVESAAVSAHVSSDGSIRTADTSPHPVVVPPDARQPVPRGQTVPGGPTSPPGSRQGTNDGPSPGPSFGGAIVGAIIGALAGLLAGTVAAVFFGTGPNTEIQAAGAFLLFVCVGIAAGASLGGRVGTAPEAAGGQFDAYTPPPLFPRPSLPDTPRWVLPAATGTGLVAAVCFPYAPTGLGVVLTAVALTLAVAPAVRHRVNAWSVAYAVAAYGLVSVALFRDADWLVGLTLLAAFAVASLAVSGGRGWAGVTRGLLSVGLAVFPVPWFLGGPVRRILKRRSLLPVLVSLGITAILLAVFGVLFVSADAVFSSFARELFSAPAWAGTLPVRIFLFVVFGVLAAAAILVALRPVAEPRVDHAPLNLARTLWVIPLVGVNLLFAAFVGVQISVLFGGSRRVLETAGLTFAEYARSGFFELITVSVFVLCIVAFCSVMIKGDRWIMATLLGLLCALTLVILASALHRLGLYTAAYGFTRLRASVGATIWWIAAVFVLVLVGGLVKRRAWLPKALVLLTAVSLMVFAVWNPDAQVAETQVSVRGVDRLDAHYLGRLSADAIPGLDRLPEPIRSCVLQEVIETQDLRFPDPWNGWNLSRRQAAEILAAHPVDRSVTCEEKYRSAY</sequence>
<feature type="transmembrane region" description="Helical" evidence="26">
    <location>
        <begin position="815"/>
        <end position="842"/>
    </location>
</feature>
<keyword evidence="30" id="KW-1185">Reference proteome</keyword>
<dbReference type="CDD" id="cd06225">
    <property type="entry name" value="HAMP"/>
    <property type="match status" value="1"/>
</dbReference>
<evidence type="ECO:0000259" key="27">
    <source>
        <dbReference type="PROSITE" id="PS50109"/>
    </source>
</evidence>
<feature type="transmembrane region" description="Helical" evidence="26">
    <location>
        <begin position="902"/>
        <end position="926"/>
    </location>
</feature>
<evidence type="ECO:0000256" key="7">
    <source>
        <dbReference type="ARBA" id="ARBA00022475"/>
    </source>
</evidence>
<dbReference type="CDD" id="cd00075">
    <property type="entry name" value="HATPase"/>
    <property type="match status" value="1"/>
</dbReference>
<keyword evidence="11" id="KW-0547">Nucleotide-binding</keyword>
<keyword evidence="12" id="KW-0418">Kinase</keyword>
<dbReference type="InterPro" id="IPR025291">
    <property type="entry name" value="DUF4153"/>
</dbReference>
<proteinExistence type="predicted"/>
<evidence type="ECO:0000256" key="9">
    <source>
        <dbReference type="ARBA" id="ARBA00022679"/>
    </source>
</evidence>
<dbReference type="PANTHER" id="PTHR44936">
    <property type="entry name" value="SENSOR PROTEIN CREC"/>
    <property type="match status" value="1"/>
</dbReference>
<dbReference type="PRINTS" id="PR00344">
    <property type="entry name" value="BCTRLSENSOR"/>
</dbReference>
<evidence type="ECO:0000256" key="4">
    <source>
        <dbReference type="ARBA" id="ARBA00001968"/>
    </source>
</evidence>
<feature type="domain" description="Histidine kinase" evidence="27">
    <location>
        <begin position="119"/>
        <end position="331"/>
    </location>
</feature>
<dbReference type="SUPFAM" id="SSF47384">
    <property type="entry name" value="Homodimeric domain of signal transducing histidine kinase"/>
    <property type="match status" value="1"/>
</dbReference>
<dbReference type="Gene3D" id="1.10.287.130">
    <property type="match status" value="1"/>
</dbReference>
<feature type="region of interest" description="Disordered" evidence="25">
    <location>
        <begin position="333"/>
        <end position="426"/>
    </location>
</feature>
<keyword evidence="13" id="KW-0378">Hydrolase</keyword>
<dbReference type="SMART" id="SM00304">
    <property type="entry name" value="HAMP"/>
    <property type="match status" value="1"/>
</dbReference>
<feature type="region of interest" description="Disordered" evidence="25">
    <location>
        <begin position="546"/>
        <end position="599"/>
    </location>
</feature>
<dbReference type="PANTHER" id="PTHR44936:SF9">
    <property type="entry name" value="SENSOR PROTEIN CREC"/>
    <property type="match status" value="1"/>
</dbReference>
<evidence type="ECO:0000313" key="30">
    <source>
        <dbReference type="Proteomes" id="UP000479526"/>
    </source>
</evidence>
<keyword evidence="9" id="KW-0808">Transferase</keyword>